<reference evidence="1" key="2">
    <citation type="journal article" date="2015" name="Fish Shellfish Immunol.">
        <title>Early steps in the European eel (Anguilla anguilla)-Vibrio vulnificus interaction in the gills: Role of the RtxA13 toxin.</title>
        <authorList>
            <person name="Callol A."/>
            <person name="Pajuelo D."/>
            <person name="Ebbesson L."/>
            <person name="Teles M."/>
            <person name="MacKenzie S."/>
            <person name="Amaro C."/>
        </authorList>
    </citation>
    <scope>NUCLEOTIDE SEQUENCE</scope>
</reference>
<organism evidence="1">
    <name type="scientific">Anguilla anguilla</name>
    <name type="common">European freshwater eel</name>
    <name type="synonym">Muraena anguilla</name>
    <dbReference type="NCBI Taxonomy" id="7936"/>
    <lineage>
        <taxon>Eukaryota</taxon>
        <taxon>Metazoa</taxon>
        <taxon>Chordata</taxon>
        <taxon>Craniata</taxon>
        <taxon>Vertebrata</taxon>
        <taxon>Euteleostomi</taxon>
        <taxon>Actinopterygii</taxon>
        <taxon>Neopterygii</taxon>
        <taxon>Teleostei</taxon>
        <taxon>Anguilliformes</taxon>
        <taxon>Anguillidae</taxon>
        <taxon>Anguilla</taxon>
    </lineage>
</organism>
<dbReference type="AlphaFoldDB" id="A0A0E9V7L3"/>
<name>A0A0E9V7L3_ANGAN</name>
<protein>
    <submittedName>
        <fullName evidence="1">Uncharacterized protein</fullName>
    </submittedName>
</protein>
<sequence>MAKYFNILKTRNKCAPILGLFSA</sequence>
<reference evidence="1" key="1">
    <citation type="submission" date="2014-11" db="EMBL/GenBank/DDBJ databases">
        <authorList>
            <person name="Amaro Gonzalez C."/>
        </authorList>
    </citation>
    <scope>NUCLEOTIDE SEQUENCE</scope>
</reference>
<dbReference type="EMBL" id="GBXM01034473">
    <property type="protein sequence ID" value="JAH74104.1"/>
    <property type="molecule type" value="Transcribed_RNA"/>
</dbReference>
<evidence type="ECO:0000313" key="1">
    <source>
        <dbReference type="EMBL" id="JAH74104.1"/>
    </source>
</evidence>
<proteinExistence type="predicted"/>
<accession>A0A0E9V7L3</accession>